<protein>
    <submittedName>
        <fullName evidence="1">Uncharacterized protein</fullName>
    </submittedName>
</protein>
<reference evidence="1" key="1">
    <citation type="submission" date="2021-09" db="EMBL/GenBank/DDBJ databases">
        <authorList>
            <consortium name="AG Swart"/>
            <person name="Singh M."/>
            <person name="Singh A."/>
            <person name="Seah K."/>
            <person name="Emmerich C."/>
        </authorList>
    </citation>
    <scope>NUCLEOTIDE SEQUENCE</scope>
    <source>
        <strain evidence="1">ATCC30299</strain>
    </source>
</reference>
<dbReference type="EMBL" id="CAJZBQ010000053">
    <property type="protein sequence ID" value="CAG9331423.1"/>
    <property type="molecule type" value="Genomic_DNA"/>
</dbReference>
<organism evidence="1 2">
    <name type="scientific">Blepharisma stoltei</name>
    <dbReference type="NCBI Taxonomy" id="1481888"/>
    <lineage>
        <taxon>Eukaryota</taxon>
        <taxon>Sar</taxon>
        <taxon>Alveolata</taxon>
        <taxon>Ciliophora</taxon>
        <taxon>Postciliodesmatophora</taxon>
        <taxon>Heterotrichea</taxon>
        <taxon>Heterotrichida</taxon>
        <taxon>Blepharismidae</taxon>
        <taxon>Blepharisma</taxon>
    </lineage>
</organism>
<accession>A0AAU9K3F6</accession>
<dbReference type="Proteomes" id="UP001162131">
    <property type="component" value="Unassembled WGS sequence"/>
</dbReference>
<proteinExistence type="predicted"/>
<gene>
    <name evidence="1" type="ORF">BSTOLATCC_MIC53493</name>
</gene>
<evidence type="ECO:0000313" key="1">
    <source>
        <dbReference type="EMBL" id="CAG9331423.1"/>
    </source>
</evidence>
<name>A0AAU9K3F6_9CILI</name>
<dbReference type="SUPFAM" id="SSF47473">
    <property type="entry name" value="EF-hand"/>
    <property type="match status" value="1"/>
</dbReference>
<dbReference type="AlphaFoldDB" id="A0AAU9K3F6"/>
<sequence>MGCSTSREDLSEEEIAIISVERYLGYSNCTCKLIDLMFRKYASNGTINSRQMQEIMVHLRLKARNTHECPHIEDFYEKFKLDDGNYDFKALLMLGICLSDGKPKEKAKLLFEIFDSSNRKTITRESVEIMIKILLMNAIDFIPILCHESNLVPMYEKEITSYTEKIRVSKEKALGSVLRKFLGKDPESCEEIELDEFLACFNHSDAQDLLDPQGLRTYVLRKGKRLVRKPLENEGKDY</sequence>
<evidence type="ECO:0000313" key="2">
    <source>
        <dbReference type="Proteomes" id="UP001162131"/>
    </source>
</evidence>
<dbReference type="InterPro" id="IPR011992">
    <property type="entry name" value="EF-hand-dom_pair"/>
</dbReference>
<dbReference type="Gene3D" id="1.10.238.10">
    <property type="entry name" value="EF-hand"/>
    <property type="match status" value="1"/>
</dbReference>
<keyword evidence="2" id="KW-1185">Reference proteome</keyword>
<comment type="caution">
    <text evidence="1">The sequence shown here is derived from an EMBL/GenBank/DDBJ whole genome shotgun (WGS) entry which is preliminary data.</text>
</comment>